<comment type="subcellular location">
    <subcellularLocation>
        <location evidence="5">Cytoplasm</location>
    </subcellularLocation>
</comment>
<organism evidence="7 8">
    <name type="scientific">Salirhabdus euzebyi</name>
    <dbReference type="NCBI Taxonomy" id="394506"/>
    <lineage>
        <taxon>Bacteria</taxon>
        <taxon>Bacillati</taxon>
        <taxon>Bacillota</taxon>
        <taxon>Bacilli</taxon>
        <taxon>Bacillales</taxon>
        <taxon>Bacillaceae</taxon>
        <taxon>Salirhabdus</taxon>
    </lineage>
</organism>
<gene>
    <name evidence="5" type="primary">coaE</name>
    <name evidence="7" type="ORF">HNQ94_000496</name>
</gene>
<comment type="pathway">
    <text evidence="5">Cofactor biosynthesis; coenzyme A biosynthesis; CoA from (R)-pantothenate: step 5/5.</text>
</comment>
<protein>
    <recommendedName>
        <fullName evidence="5 6">Dephospho-CoA kinase</fullName>
        <ecNumber evidence="5 6">2.7.1.24</ecNumber>
    </recommendedName>
    <alternativeName>
        <fullName evidence="5">Dephosphocoenzyme A kinase</fullName>
    </alternativeName>
</protein>
<dbReference type="AlphaFoldDB" id="A0A841Q208"/>
<dbReference type="PROSITE" id="PS51219">
    <property type="entry name" value="DPCK"/>
    <property type="match status" value="1"/>
</dbReference>
<evidence type="ECO:0000256" key="6">
    <source>
        <dbReference type="NCBIfam" id="TIGR00152"/>
    </source>
</evidence>
<evidence type="ECO:0000313" key="7">
    <source>
        <dbReference type="EMBL" id="MBB6452075.1"/>
    </source>
</evidence>
<comment type="function">
    <text evidence="5">Catalyzes the phosphorylation of the 3'-hydroxyl group of dephosphocoenzyme A to form coenzyme A.</text>
</comment>
<evidence type="ECO:0000256" key="1">
    <source>
        <dbReference type="ARBA" id="ARBA00009018"/>
    </source>
</evidence>
<dbReference type="GO" id="GO:0004140">
    <property type="term" value="F:dephospho-CoA kinase activity"/>
    <property type="evidence" value="ECO:0007669"/>
    <property type="project" value="UniProtKB-UniRule"/>
</dbReference>
<dbReference type="InterPro" id="IPR001977">
    <property type="entry name" value="Depp_CoAkinase"/>
</dbReference>
<keyword evidence="4 5" id="KW-0173">Coenzyme A biosynthesis</keyword>
<dbReference type="HAMAP" id="MF_00376">
    <property type="entry name" value="Dephospho_CoA_kinase"/>
    <property type="match status" value="1"/>
</dbReference>
<dbReference type="CDD" id="cd02022">
    <property type="entry name" value="DPCK"/>
    <property type="match status" value="1"/>
</dbReference>
<evidence type="ECO:0000256" key="3">
    <source>
        <dbReference type="ARBA" id="ARBA00022840"/>
    </source>
</evidence>
<keyword evidence="5 7" id="KW-0808">Transferase</keyword>
<comment type="catalytic activity">
    <reaction evidence="5">
        <text>3'-dephospho-CoA + ATP = ADP + CoA + H(+)</text>
        <dbReference type="Rhea" id="RHEA:18245"/>
        <dbReference type="ChEBI" id="CHEBI:15378"/>
        <dbReference type="ChEBI" id="CHEBI:30616"/>
        <dbReference type="ChEBI" id="CHEBI:57287"/>
        <dbReference type="ChEBI" id="CHEBI:57328"/>
        <dbReference type="ChEBI" id="CHEBI:456216"/>
        <dbReference type="EC" id="2.7.1.24"/>
    </reaction>
</comment>
<dbReference type="UniPathway" id="UPA00241">
    <property type="reaction ID" value="UER00356"/>
</dbReference>
<keyword evidence="2 5" id="KW-0547">Nucleotide-binding</keyword>
<dbReference type="GO" id="GO:0015937">
    <property type="term" value="P:coenzyme A biosynthetic process"/>
    <property type="evidence" value="ECO:0007669"/>
    <property type="project" value="UniProtKB-UniRule"/>
</dbReference>
<dbReference type="InterPro" id="IPR027417">
    <property type="entry name" value="P-loop_NTPase"/>
</dbReference>
<dbReference type="EC" id="2.7.1.24" evidence="5 6"/>
<dbReference type="GO" id="GO:0005524">
    <property type="term" value="F:ATP binding"/>
    <property type="evidence" value="ECO:0007669"/>
    <property type="project" value="UniProtKB-UniRule"/>
</dbReference>
<evidence type="ECO:0000256" key="2">
    <source>
        <dbReference type="ARBA" id="ARBA00022741"/>
    </source>
</evidence>
<dbReference type="SUPFAM" id="SSF52540">
    <property type="entry name" value="P-loop containing nucleoside triphosphate hydrolases"/>
    <property type="match status" value="1"/>
</dbReference>
<evidence type="ECO:0000313" key="8">
    <source>
        <dbReference type="Proteomes" id="UP000581688"/>
    </source>
</evidence>
<keyword evidence="8" id="KW-1185">Reference proteome</keyword>
<dbReference type="PANTHER" id="PTHR10695:SF46">
    <property type="entry name" value="BIFUNCTIONAL COENZYME A SYNTHASE-RELATED"/>
    <property type="match status" value="1"/>
</dbReference>
<dbReference type="Pfam" id="PF01121">
    <property type="entry name" value="CoaE"/>
    <property type="match status" value="1"/>
</dbReference>
<reference evidence="7 8" key="1">
    <citation type="submission" date="2020-08" db="EMBL/GenBank/DDBJ databases">
        <title>Genomic Encyclopedia of Type Strains, Phase IV (KMG-IV): sequencing the most valuable type-strain genomes for metagenomic binning, comparative biology and taxonomic classification.</title>
        <authorList>
            <person name="Goeker M."/>
        </authorList>
    </citation>
    <scope>NUCLEOTIDE SEQUENCE [LARGE SCALE GENOMIC DNA]</scope>
    <source>
        <strain evidence="7 8">DSM 19612</strain>
    </source>
</reference>
<keyword evidence="5 7" id="KW-0418">Kinase</keyword>
<dbReference type="RefSeq" id="WP_174494376.1">
    <property type="nucleotide sequence ID" value="NZ_CADDWK010000001.1"/>
</dbReference>
<comment type="caution">
    <text evidence="7">The sequence shown here is derived from an EMBL/GenBank/DDBJ whole genome shotgun (WGS) entry which is preliminary data.</text>
</comment>
<dbReference type="GO" id="GO:0005737">
    <property type="term" value="C:cytoplasm"/>
    <property type="evidence" value="ECO:0007669"/>
    <property type="project" value="UniProtKB-SubCell"/>
</dbReference>
<evidence type="ECO:0000256" key="4">
    <source>
        <dbReference type="ARBA" id="ARBA00022993"/>
    </source>
</evidence>
<feature type="binding site" evidence="5">
    <location>
        <begin position="12"/>
        <end position="17"/>
    </location>
    <ligand>
        <name>ATP</name>
        <dbReference type="ChEBI" id="CHEBI:30616"/>
    </ligand>
</feature>
<keyword evidence="3 5" id="KW-0067">ATP-binding</keyword>
<dbReference type="FunFam" id="3.40.50.300:FF:000485">
    <property type="entry name" value="Dephospho-CoA kinase CAB5"/>
    <property type="match status" value="1"/>
</dbReference>
<proteinExistence type="inferred from homology"/>
<dbReference type="NCBIfam" id="TIGR00152">
    <property type="entry name" value="dephospho-CoA kinase"/>
    <property type="match status" value="1"/>
</dbReference>
<accession>A0A841Q208</accession>
<comment type="similarity">
    <text evidence="1 5">Belongs to the CoaE family.</text>
</comment>
<dbReference type="Gene3D" id="3.40.50.300">
    <property type="entry name" value="P-loop containing nucleotide triphosphate hydrolases"/>
    <property type="match status" value="1"/>
</dbReference>
<dbReference type="Proteomes" id="UP000581688">
    <property type="component" value="Unassembled WGS sequence"/>
</dbReference>
<dbReference type="PANTHER" id="PTHR10695">
    <property type="entry name" value="DEPHOSPHO-COA KINASE-RELATED"/>
    <property type="match status" value="1"/>
</dbReference>
<name>A0A841Q208_9BACI</name>
<keyword evidence="5" id="KW-0963">Cytoplasm</keyword>
<dbReference type="EMBL" id="JACHGH010000001">
    <property type="protein sequence ID" value="MBB6452075.1"/>
    <property type="molecule type" value="Genomic_DNA"/>
</dbReference>
<evidence type="ECO:0000256" key="5">
    <source>
        <dbReference type="HAMAP-Rule" id="MF_00376"/>
    </source>
</evidence>
<sequence>MTVVIGLTGSIATGKSTVSNMIRELNIPIVDADKIARAVVNPGENAYKQIVEAFGEEILQTDGAIDRKKLGTIVFSNKEMREKLNNIVHPEVRRMMLQQRDECIQNNSKAVVLDIPLLFESKLTHFVEKTLVVYVDEDVQLKRLMKRDRSVREEALQRMKAQIPVSKKAEMADAVINNNGTLEETREQLHTLLHKWDIL</sequence>